<dbReference type="KEGG" id="gmc:GY4MC1_2057"/>
<keyword evidence="2" id="KW-0964">Secreted</keyword>
<dbReference type="InterPro" id="IPR047568">
    <property type="entry name" value="ATLF-like_dom"/>
</dbReference>
<dbReference type="GO" id="GO:0005576">
    <property type="term" value="C:extracellular region"/>
    <property type="evidence" value="ECO:0007669"/>
    <property type="project" value="UniProtKB-SubCell"/>
</dbReference>
<dbReference type="GO" id="GO:0008237">
    <property type="term" value="F:metallopeptidase activity"/>
    <property type="evidence" value="ECO:0007669"/>
    <property type="project" value="InterPro"/>
</dbReference>
<evidence type="ECO:0000256" key="1">
    <source>
        <dbReference type="ARBA" id="ARBA00004613"/>
    </source>
</evidence>
<dbReference type="Gene3D" id="3.40.390.10">
    <property type="entry name" value="Collagenase (Catalytic Domain)"/>
    <property type="match status" value="1"/>
</dbReference>
<protein>
    <submittedName>
        <fullName evidence="5">Anthrax toxin A moiety lethal factor</fullName>
    </submittedName>
</protein>
<evidence type="ECO:0000256" key="3">
    <source>
        <dbReference type="SAM" id="SignalP"/>
    </source>
</evidence>
<sequence>MKRFLFFIATVIAVVPLLSLSPYPAAHGVLLNDSDITVKHTAPYHILKTMVIVPETDYPREEAKKIIDTLAHVDLSLLQKAADHHIYVQLLNGKLTDEPSARHLRGKTPRGYLPSSTTWDDVPGLGGSHLVLVKIGHSQKGQGHGSVNLELHEFAHSLDYIVFHHVHKTPAFRSIWKEEAANLFPQHYYFLTYPEEYFAEAFAYYYYNGDTRKHLQSAAPKTYQFIRDLTQRARR</sequence>
<dbReference type="InterPro" id="IPR024079">
    <property type="entry name" value="MetalloPept_cat_dom_sf"/>
</dbReference>
<name>A0A7U3YFR9_GEOS0</name>
<feature type="chain" id="PRO_5038689349" evidence="3">
    <location>
        <begin position="29"/>
        <end position="235"/>
    </location>
</feature>
<dbReference type="InterPro" id="IPR014781">
    <property type="entry name" value="Anthrax_toxin_lethal/edema_N/C"/>
</dbReference>
<evidence type="ECO:0000259" key="4">
    <source>
        <dbReference type="PROSITE" id="PS51995"/>
    </source>
</evidence>
<dbReference type="CDD" id="cd20183">
    <property type="entry name" value="M34_PPEP"/>
    <property type="match status" value="1"/>
</dbReference>
<reference evidence="5" key="1">
    <citation type="submission" date="2010-10" db="EMBL/GenBank/DDBJ databases">
        <title>Complete sequence of chromosome of Geobacillus sp. Y4.1MC1.</title>
        <authorList>
            <consortium name="US DOE Joint Genome Institute"/>
            <person name="Lucas S."/>
            <person name="Copeland A."/>
            <person name="Lapidus A."/>
            <person name="Cheng J.-F."/>
            <person name="Bruce D."/>
            <person name="Goodwin L."/>
            <person name="Pitluck S."/>
            <person name="Chertkov O."/>
            <person name="Zhang X."/>
            <person name="Detter J.C."/>
            <person name="Han C."/>
            <person name="Tapia R."/>
            <person name="Land M."/>
            <person name="Hauser L."/>
            <person name="Jeffries C."/>
            <person name="Kyrpides N."/>
            <person name="Ivanova N."/>
            <person name="Ovchinnikova G."/>
            <person name="Brumm P."/>
            <person name="Mead D."/>
            <person name="Woyke T."/>
        </authorList>
    </citation>
    <scope>NUCLEOTIDE SEQUENCE [LARGE SCALE GENOMIC DNA]</scope>
    <source>
        <strain evidence="5">Y4.1MC1</strain>
    </source>
</reference>
<organism evidence="5">
    <name type="scientific">Geobacillus sp. (strain Y4.1MC1)</name>
    <dbReference type="NCBI Taxonomy" id="581103"/>
    <lineage>
        <taxon>Bacteria</taxon>
        <taxon>Bacillati</taxon>
        <taxon>Bacillota</taxon>
        <taxon>Bacilli</taxon>
        <taxon>Bacillales</taxon>
        <taxon>Anoxybacillaceae</taxon>
        <taxon>Geobacillus</taxon>
    </lineage>
</organism>
<dbReference type="SUPFAM" id="SSF55486">
    <property type="entry name" value="Metalloproteases ('zincins'), catalytic domain"/>
    <property type="match status" value="1"/>
</dbReference>
<feature type="signal peptide" evidence="3">
    <location>
        <begin position="1"/>
        <end position="28"/>
    </location>
</feature>
<accession>A0A7U3YFR9</accession>
<evidence type="ECO:0000313" key="5">
    <source>
        <dbReference type="EMBL" id="ADP74801.1"/>
    </source>
</evidence>
<dbReference type="PROSITE" id="PS51995">
    <property type="entry name" value="ATLF"/>
    <property type="match status" value="1"/>
</dbReference>
<proteinExistence type="predicted"/>
<feature type="domain" description="ATLF-like" evidence="4">
    <location>
        <begin position="44"/>
        <end position="231"/>
    </location>
</feature>
<evidence type="ECO:0000256" key="2">
    <source>
        <dbReference type="ARBA" id="ARBA00022525"/>
    </source>
</evidence>
<dbReference type="EMBL" id="CP002293">
    <property type="protein sequence ID" value="ADP74801.1"/>
    <property type="molecule type" value="Genomic_DNA"/>
</dbReference>
<keyword evidence="3" id="KW-0732">Signal</keyword>
<comment type="subcellular location">
    <subcellularLocation>
        <location evidence="1">Secreted</location>
    </subcellularLocation>
</comment>
<dbReference type="AlphaFoldDB" id="A0A7U3YFR9"/>
<dbReference type="Pfam" id="PF07737">
    <property type="entry name" value="ATLF"/>
    <property type="match status" value="1"/>
</dbReference>
<gene>
    <name evidence="5" type="ORF">GY4MC1_2057</name>
</gene>